<keyword evidence="6" id="KW-0862">Zinc</keyword>
<protein>
    <submittedName>
        <fullName evidence="15 16">Zinc finger protein 33B</fullName>
    </submittedName>
</protein>
<evidence type="ECO:0000256" key="12">
    <source>
        <dbReference type="SAM" id="MobiDB-lite"/>
    </source>
</evidence>
<comment type="subcellular location">
    <subcellularLocation>
        <location evidence="1">Nucleus</location>
    </subcellularLocation>
</comment>
<dbReference type="RefSeq" id="XP_013382320.1">
    <property type="nucleotide sequence ID" value="XM_013526866.2"/>
</dbReference>
<organism evidence="14 15">
    <name type="scientific">Lingula anatina</name>
    <name type="common">Brachiopod</name>
    <name type="synonym">Lingula unguis</name>
    <dbReference type="NCBI Taxonomy" id="7574"/>
    <lineage>
        <taxon>Eukaryota</taxon>
        <taxon>Metazoa</taxon>
        <taxon>Spiralia</taxon>
        <taxon>Lophotrochozoa</taxon>
        <taxon>Brachiopoda</taxon>
        <taxon>Linguliformea</taxon>
        <taxon>Lingulata</taxon>
        <taxon>Lingulida</taxon>
        <taxon>Linguloidea</taxon>
        <taxon>Lingulidae</taxon>
        <taxon>Lingula</taxon>
    </lineage>
</organism>
<evidence type="ECO:0000256" key="5">
    <source>
        <dbReference type="ARBA" id="ARBA00022771"/>
    </source>
</evidence>
<keyword evidence="10" id="KW-0539">Nucleus</keyword>
<evidence type="ECO:0000256" key="11">
    <source>
        <dbReference type="PROSITE-ProRule" id="PRU00042"/>
    </source>
</evidence>
<dbReference type="PROSITE" id="PS50157">
    <property type="entry name" value="ZINC_FINGER_C2H2_2"/>
    <property type="match status" value="3"/>
</dbReference>
<dbReference type="FunFam" id="3.30.160.60:FF:001370">
    <property type="entry name" value="Zinc finger protein"/>
    <property type="match status" value="1"/>
</dbReference>
<feature type="compositionally biased region" description="Basic and acidic residues" evidence="12">
    <location>
        <begin position="228"/>
        <end position="247"/>
    </location>
</feature>
<dbReference type="OMA" id="MERHCEM"/>
<dbReference type="GeneID" id="106153080"/>
<dbReference type="InterPro" id="IPR013087">
    <property type="entry name" value="Znf_C2H2_type"/>
</dbReference>
<accession>A0A1S3H876</accession>
<dbReference type="GO" id="GO:0008270">
    <property type="term" value="F:zinc ion binding"/>
    <property type="evidence" value="ECO:0007669"/>
    <property type="project" value="UniProtKB-KW"/>
</dbReference>
<dbReference type="SMART" id="SM00355">
    <property type="entry name" value="ZnF_C2H2"/>
    <property type="match status" value="5"/>
</dbReference>
<dbReference type="Pfam" id="PF00096">
    <property type="entry name" value="zf-C2H2"/>
    <property type="match status" value="2"/>
</dbReference>
<keyword evidence="9" id="KW-0804">Transcription</keyword>
<dbReference type="PANTHER" id="PTHR16515:SF66">
    <property type="entry name" value="C2H2-TYPE DOMAIN-CONTAINING PROTEIN"/>
    <property type="match status" value="1"/>
</dbReference>
<name>A0A1S3H876_LINAN</name>
<evidence type="ECO:0000313" key="17">
    <source>
        <dbReference type="RefSeq" id="XP_013382322.1"/>
    </source>
</evidence>
<feature type="compositionally biased region" description="Low complexity" evidence="12">
    <location>
        <begin position="260"/>
        <end position="272"/>
    </location>
</feature>
<dbReference type="OrthoDB" id="6077919at2759"/>
<feature type="region of interest" description="Disordered" evidence="12">
    <location>
        <begin position="195"/>
        <end position="279"/>
    </location>
</feature>
<evidence type="ECO:0000256" key="10">
    <source>
        <dbReference type="ARBA" id="ARBA00023242"/>
    </source>
</evidence>
<keyword evidence="3" id="KW-0479">Metal-binding</keyword>
<dbReference type="Proteomes" id="UP000085678">
    <property type="component" value="Unplaced"/>
</dbReference>
<evidence type="ECO:0000256" key="1">
    <source>
        <dbReference type="ARBA" id="ARBA00004123"/>
    </source>
</evidence>
<dbReference type="RefSeq" id="XP_013382321.1">
    <property type="nucleotide sequence ID" value="XM_013526867.2"/>
</dbReference>
<evidence type="ECO:0000256" key="7">
    <source>
        <dbReference type="ARBA" id="ARBA00023015"/>
    </source>
</evidence>
<sequence length="467" mass="52785">MTMAMKTFYFSPEMLLAAKHRMLQAAHAGVDMPAMPPFPVLPPAMTTHYFFNPLDHFLHAARSQHDRFMFRDQQPNLLSAPLPWEEIRSPLLDKKMFRCHQCHYITDRKNNLKRHIITMHQSCTKLLECCDIIFPNKAMLRHHVVTCHRDGYNCRICGRSFCRKALLKRHVSVHSGRKDFVCSVCGYATSHKSNLERHKKRHSETPSEQSSPIIQKQSSTESDIDVGSNDHMDIVTSSDMHDEPYDMEHEEEGQSSNGRLSHSMSGGSALSSEAFSSDDSDTDYIDVCDDDDFPVRRTKQGDYPHKKYRYKKSLFTDRITCTHSAENKKCGNGESCCRDDVTPDYSRIGVLIKEELSDPDVKEAMPNGQSAEKVKATKAGEVALINTKTEQEEAPMDVKETGTAVATTNSLTAPGGSPRRLFSTPYKCQSCQRVFQSQVELSVHWKRCQIALGSEPLQRSLASMAAN</sequence>
<dbReference type="GO" id="GO:0010468">
    <property type="term" value="P:regulation of gene expression"/>
    <property type="evidence" value="ECO:0007669"/>
    <property type="project" value="TreeGrafter"/>
</dbReference>
<dbReference type="KEGG" id="lak:106153080"/>
<feature type="domain" description="C2H2-type" evidence="13">
    <location>
        <begin position="152"/>
        <end position="179"/>
    </location>
</feature>
<comment type="similarity">
    <text evidence="2">Belongs to the krueppel C2H2-type zinc-finger protein family.</text>
</comment>
<feature type="compositionally biased region" description="Polar residues" evidence="12">
    <location>
        <begin position="206"/>
        <end position="221"/>
    </location>
</feature>
<dbReference type="PROSITE" id="PS00028">
    <property type="entry name" value="ZINC_FINGER_C2H2_1"/>
    <property type="match status" value="1"/>
</dbReference>
<feature type="domain" description="C2H2-type" evidence="13">
    <location>
        <begin position="426"/>
        <end position="456"/>
    </location>
</feature>
<evidence type="ECO:0000256" key="4">
    <source>
        <dbReference type="ARBA" id="ARBA00022737"/>
    </source>
</evidence>
<reference evidence="15 16" key="1">
    <citation type="submission" date="2025-04" db="UniProtKB">
        <authorList>
            <consortium name="RefSeq"/>
        </authorList>
    </citation>
    <scope>IDENTIFICATION</scope>
    <source>
        <tissue evidence="15 16">Gonads</tissue>
    </source>
</reference>
<evidence type="ECO:0000256" key="3">
    <source>
        <dbReference type="ARBA" id="ARBA00022723"/>
    </source>
</evidence>
<evidence type="ECO:0000313" key="16">
    <source>
        <dbReference type="RefSeq" id="XP_013382321.1"/>
    </source>
</evidence>
<keyword evidence="5 11" id="KW-0863">Zinc-finger</keyword>
<dbReference type="SUPFAM" id="SSF57667">
    <property type="entry name" value="beta-beta-alpha zinc fingers"/>
    <property type="match status" value="1"/>
</dbReference>
<proteinExistence type="inferred from homology"/>
<keyword evidence="4" id="KW-0677">Repeat</keyword>
<dbReference type="Gene3D" id="3.30.160.60">
    <property type="entry name" value="Classic Zinc Finger"/>
    <property type="match status" value="3"/>
</dbReference>
<dbReference type="AlphaFoldDB" id="A0A1S3H876"/>
<keyword evidence="14" id="KW-1185">Reference proteome</keyword>
<evidence type="ECO:0000313" key="14">
    <source>
        <dbReference type="Proteomes" id="UP000085678"/>
    </source>
</evidence>
<evidence type="ECO:0000256" key="2">
    <source>
        <dbReference type="ARBA" id="ARBA00006991"/>
    </source>
</evidence>
<dbReference type="Pfam" id="PF13909">
    <property type="entry name" value="zf-H2C2_5"/>
    <property type="match status" value="1"/>
</dbReference>
<evidence type="ECO:0000259" key="13">
    <source>
        <dbReference type="PROSITE" id="PS50157"/>
    </source>
</evidence>
<evidence type="ECO:0000256" key="9">
    <source>
        <dbReference type="ARBA" id="ARBA00023163"/>
    </source>
</evidence>
<keyword evidence="7" id="KW-0805">Transcription regulation</keyword>
<dbReference type="InterPro" id="IPR050331">
    <property type="entry name" value="Zinc_finger"/>
</dbReference>
<dbReference type="GO" id="GO:0003690">
    <property type="term" value="F:double-stranded DNA binding"/>
    <property type="evidence" value="ECO:0007669"/>
    <property type="project" value="UniProtKB-ARBA"/>
</dbReference>
<evidence type="ECO:0000256" key="6">
    <source>
        <dbReference type="ARBA" id="ARBA00022833"/>
    </source>
</evidence>
<dbReference type="RefSeq" id="XP_013382322.1">
    <property type="nucleotide sequence ID" value="XM_013526868.2"/>
</dbReference>
<evidence type="ECO:0000256" key="8">
    <source>
        <dbReference type="ARBA" id="ARBA00023125"/>
    </source>
</evidence>
<evidence type="ECO:0000313" key="15">
    <source>
        <dbReference type="RefSeq" id="XP_013382320.1"/>
    </source>
</evidence>
<gene>
    <name evidence="15 16 17" type="primary">LOC106153080</name>
</gene>
<keyword evidence="8" id="KW-0238">DNA-binding</keyword>
<dbReference type="InterPro" id="IPR036236">
    <property type="entry name" value="Znf_C2H2_sf"/>
</dbReference>
<feature type="domain" description="C2H2-type" evidence="13">
    <location>
        <begin position="180"/>
        <end position="207"/>
    </location>
</feature>
<dbReference type="GO" id="GO:0005634">
    <property type="term" value="C:nucleus"/>
    <property type="evidence" value="ECO:0007669"/>
    <property type="project" value="UniProtKB-SubCell"/>
</dbReference>
<dbReference type="PANTHER" id="PTHR16515">
    <property type="entry name" value="PR DOMAIN ZINC FINGER PROTEIN"/>
    <property type="match status" value="1"/>
</dbReference>